<evidence type="ECO:0000313" key="4">
    <source>
        <dbReference type="WBParaSite" id="Pan_g272.t1"/>
    </source>
</evidence>
<dbReference type="WBParaSite" id="Pan_g272.t1">
    <property type="protein sequence ID" value="Pan_g272.t1"/>
    <property type="gene ID" value="Pan_g272"/>
</dbReference>
<evidence type="ECO:0000259" key="2">
    <source>
        <dbReference type="PROSITE" id="PS50106"/>
    </source>
</evidence>
<dbReference type="InterPro" id="IPR040264">
    <property type="entry name" value="T15H9.4-like"/>
</dbReference>
<accession>A0A7E4VTU6</accession>
<feature type="domain" description="PDZ" evidence="2">
    <location>
        <begin position="42"/>
        <end position="92"/>
    </location>
</feature>
<dbReference type="AlphaFoldDB" id="A0A7E4VTU6"/>
<feature type="region of interest" description="Disordered" evidence="1">
    <location>
        <begin position="278"/>
        <end position="358"/>
    </location>
</feature>
<feature type="domain" description="PDZ" evidence="2">
    <location>
        <begin position="141"/>
        <end position="202"/>
    </location>
</feature>
<protein>
    <submittedName>
        <fullName evidence="4">PDZ domain-containing protein</fullName>
    </submittedName>
</protein>
<reference evidence="3" key="1">
    <citation type="journal article" date="2013" name="Genetics">
        <title>The draft genome and transcriptome of Panagrellus redivivus are shaped by the harsh demands of a free-living lifestyle.</title>
        <authorList>
            <person name="Srinivasan J."/>
            <person name="Dillman A.R."/>
            <person name="Macchietto M.G."/>
            <person name="Heikkinen L."/>
            <person name="Lakso M."/>
            <person name="Fracchia K.M."/>
            <person name="Antoshechkin I."/>
            <person name="Mortazavi A."/>
            <person name="Wong G."/>
            <person name="Sternberg P.W."/>
        </authorList>
    </citation>
    <scope>NUCLEOTIDE SEQUENCE [LARGE SCALE GENOMIC DNA]</scope>
    <source>
        <strain evidence="3">MT8872</strain>
    </source>
</reference>
<dbReference type="InterPro" id="IPR036034">
    <property type="entry name" value="PDZ_sf"/>
</dbReference>
<dbReference type="SMART" id="SM00228">
    <property type="entry name" value="PDZ"/>
    <property type="match status" value="2"/>
</dbReference>
<evidence type="ECO:0000256" key="1">
    <source>
        <dbReference type="SAM" id="MobiDB-lite"/>
    </source>
</evidence>
<dbReference type="InterPro" id="IPR001478">
    <property type="entry name" value="PDZ"/>
</dbReference>
<evidence type="ECO:0000313" key="3">
    <source>
        <dbReference type="Proteomes" id="UP000492821"/>
    </source>
</evidence>
<proteinExistence type="predicted"/>
<reference evidence="4" key="2">
    <citation type="submission" date="2020-10" db="UniProtKB">
        <authorList>
            <consortium name="WormBaseParasite"/>
        </authorList>
    </citation>
    <scope>IDENTIFICATION</scope>
</reference>
<dbReference type="CDD" id="cd00136">
    <property type="entry name" value="PDZ_canonical"/>
    <property type="match status" value="1"/>
</dbReference>
<dbReference type="Proteomes" id="UP000492821">
    <property type="component" value="Unassembled WGS sequence"/>
</dbReference>
<sequence length="358" mass="40319">MTTEQRRALKLAASPGTTSQEDSFELACRLPTPASAPVERMTIVIDYDEGEPLGCVPDDHLVIVGVQKMTAADGKLRIGDRLLSMNGRLVKDKDRFYQFAKRMHPQVIIQVERQIHKTPLTDDRAALIHLKPDTTINDYFVAHLSRIPGSKIGLTVKTSDNGKVIVTKLEPFCLAERCYEVGDYILDVNGEQVSSKDSAKLLLKKGLQVDGYVSTIVERVKPEIMKSLRKTRRDRIRNPKVANDVIHIGRREVARIKHMAKAGEGQVPKPKSILIHNENLLSRRERRKTSPKPAPKPSDSYSKRKAAVKFYPRNIEMNVQSDIKDPTKLIPVPRDRHRSSFDLSQARMPQMGTKGPPL</sequence>
<dbReference type="Gene3D" id="2.30.42.10">
    <property type="match status" value="2"/>
</dbReference>
<name>A0A7E4VTU6_PANRE</name>
<organism evidence="3 4">
    <name type="scientific">Panagrellus redivivus</name>
    <name type="common">Microworm</name>
    <dbReference type="NCBI Taxonomy" id="6233"/>
    <lineage>
        <taxon>Eukaryota</taxon>
        <taxon>Metazoa</taxon>
        <taxon>Ecdysozoa</taxon>
        <taxon>Nematoda</taxon>
        <taxon>Chromadorea</taxon>
        <taxon>Rhabditida</taxon>
        <taxon>Tylenchina</taxon>
        <taxon>Panagrolaimomorpha</taxon>
        <taxon>Panagrolaimoidea</taxon>
        <taxon>Panagrolaimidae</taxon>
        <taxon>Panagrellus</taxon>
    </lineage>
</organism>
<dbReference type="SUPFAM" id="SSF50156">
    <property type="entry name" value="PDZ domain-like"/>
    <property type="match status" value="2"/>
</dbReference>
<dbReference type="PANTHER" id="PTHR31327:SF9">
    <property type="entry name" value="PDZ DOMAIN-CONTAINING PROTEIN"/>
    <property type="match status" value="1"/>
</dbReference>
<keyword evidence="3" id="KW-1185">Reference proteome</keyword>
<dbReference type="PANTHER" id="PTHR31327">
    <property type="entry name" value="SPERM MEIOSIS PDZ DOMAIN CONTAINING PROTEINS-RELATED"/>
    <property type="match status" value="1"/>
</dbReference>
<dbReference type="PROSITE" id="PS50106">
    <property type="entry name" value="PDZ"/>
    <property type="match status" value="2"/>
</dbReference>